<name>A0A1Q9GVP5_PHODP</name>
<sequence length="67" mass="7956">MGQKNYLDFRDLEYGLKEQGFVLTDINALTYRYQVCHPDCEVVYEFTRLLEIQAFLKGIEAFARKDE</sequence>
<evidence type="ECO:0000313" key="1">
    <source>
        <dbReference type="EMBL" id="BAX55497.1"/>
    </source>
</evidence>
<evidence type="ECO:0000313" key="3">
    <source>
        <dbReference type="Proteomes" id="UP000218676"/>
    </source>
</evidence>
<evidence type="ECO:0000313" key="4">
    <source>
        <dbReference type="Proteomes" id="UP000516656"/>
    </source>
</evidence>
<reference evidence="2 4" key="3">
    <citation type="submission" date="2020-09" db="EMBL/GenBank/DDBJ databases">
        <title>Complete, closed and curated genome sequences of Photobacterium damselae subsp. piscicida isolates from Australia indicate localised evolution and additional plasmid-borne pathogenicity mechanisms.</title>
        <authorList>
            <person name="Baseggio L."/>
            <person name="Silayeva O."/>
            <person name="Buller N."/>
            <person name="Landos M."/>
            <person name="Engelstaedter J."/>
            <person name="Barnes A.C."/>
        </authorList>
    </citation>
    <scope>NUCLEOTIDE SEQUENCE [LARGE SCALE GENOMIC DNA]</scope>
    <source>
        <strain evidence="2 4">AS-16-0540-1</strain>
    </source>
</reference>
<dbReference type="RefSeq" id="WP_044178395.1">
    <property type="nucleotide sequence ID" value="NZ_AP018046.1"/>
</dbReference>
<dbReference type="Proteomes" id="UP000218676">
    <property type="component" value="Chromosome 2"/>
</dbReference>
<accession>A0A1Q9GVP5</accession>
<protein>
    <submittedName>
        <fullName evidence="2">Uncharacterized protein</fullName>
    </submittedName>
</protein>
<proteinExistence type="predicted"/>
<dbReference type="EMBL" id="AP018046">
    <property type="protein sequence ID" value="BAX55497.1"/>
    <property type="molecule type" value="Genomic_DNA"/>
</dbReference>
<dbReference type="Proteomes" id="UP000516656">
    <property type="component" value="Chromosome 2"/>
</dbReference>
<reference evidence="3" key="2">
    <citation type="submission" date="2017-05" db="EMBL/GenBank/DDBJ databases">
        <title>Whole genome sequence of fish pathogenic bacteria, Photobacterium damselae subsp. piscicida, strain 91-197, isolated from hybrid striped bass (Morone sp.) in USA.</title>
        <authorList>
            <person name="Teru Y."/>
            <person name="Hikima J."/>
            <person name="Kono T."/>
            <person name="Sakai M."/>
            <person name="Takano T."/>
            <person name="Hawke J.P."/>
            <person name="Takeyama H."/>
            <person name="Aoki T."/>
        </authorList>
    </citation>
    <scope>NUCLEOTIDE SEQUENCE [LARGE SCALE GENOMIC DNA]</scope>
    <source>
        <strain evidence="3">91-197</strain>
    </source>
</reference>
<reference evidence="1" key="1">
    <citation type="journal article" date="2017" name="Genome Announc.">
        <title>Whole-Genome Sequence of Photobacterium damselae subsp. piscicida Strain 91-197, Isolated from Hybrid Striped Bass (Morone sp.) in the United States.</title>
        <authorList>
            <person name="Teru Y."/>
            <person name="Hikima J."/>
            <person name="Kono T."/>
            <person name="Sakai M."/>
            <person name="Takano T."/>
            <person name="Hawke J.P."/>
            <person name="Takeyama H."/>
            <person name="Aoki T."/>
        </authorList>
    </citation>
    <scope>NUCLEOTIDE SEQUENCE</scope>
    <source>
        <strain evidence="1">91-197</strain>
    </source>
</reference>
<organism evidence="2 4">
    <name type="scientific">Photobacterium damsela subsp. piscicida</name>
    <name type="common">Pasteurella piscicida</name>
    <dbReference type="NCBI Taxonomy" id="38294"/>
    <lineage>
        <taxon>Bacteria</taxon>
        <taxon>Pseudomonadati</taxon>
        <taxon>Pseudomonadota</taxon>
        <taxon>Gammaproteobacteria</taxon>
        <taxon>Vibrionales</taxon>
        <taxon>Vibrionaceae</taxon>
        <taxon>Photobacterium</taxon>
    </lineage>
</organism>
<evidence type="ECO:0000313" key="2">
    <source>
        <dbReference type="EMBL" id="QOD58196.1"/>
    </source>
</evidence>
<dbReference type="EMBL" id="CP061855">
    <property type="protein sequence ID" value="QOD58196.1"/>
    <property type="molecule type" value="Genomic_DNA"/>
</dbReference>
<gene>
    <name evidence="2" type="ORF">IC627_20740</name>
    <name evidence="1" type="ORF">PDPUS_2_00911</name>
</gene>
<dbReference type="AlphaFoldDB" id="A0A1Q9GVP5"/>